<dbReference type="InterPro" id="IPR004089">
    <property type="entry name" value="MCPsignal_dom"/>
</dbReference>
<keyword evidence="5" id="KW-1185">Reference proteome</keyword>
<dbReference type="Proteomes" id="UP000001572">
    <property type="component" value="Chromosome"/>
</dbReference>
<dbReference type="GO" id="GO:0007165">
    <property type="term" value="P:signal transduction"/>
    <property type="evidence" value="ECO:0007669"/>
    <property type="project" value="UniProtKB-KW"/>
</dbReference>
<organism evidence="4 5">
    <name type="scientific">Alkaliphilus metalliredigens (strain QYMF)</name>
    <dbReference type="NCBI Taxonomy" id="293826"/>
    <lineage>
        <taxon>Bacteria</taxon>
        <taxon>Bacillati</taxon>
        <taxon>Bacillota</taxon>
        <taxon>Clostridia</taxon>
        <taxon>Peptostreptococcales</taxon>
        <taxon>Natronincolaceae</taxon>
        <taxon>Alkaliphilus</taxon>
    </lineage>
</organism>
<dbReference type="STRING" id="293826.Amet_0929"/>
<dbReference type="Pfam" id="PF00015">
    <property type="entry name" value="MCPsignal"/>
    <property type="match status" value="1"/>
</dbReference>
<dbReference type="RefSeq" id="WP_012062191.1">
    <property type="nucleotide sequence ID" value="NC_009633.1"/>
</dbReference>
<feature type="domain" description="Methyl-accepting transducer" evidence="3">
    <location>
        <begin position="155"/>
        <end position="265"/>
    </location>
</feature>
<dbReference type="PANTHER" id="PTHR32089:SF112">
    <property type="entry name" value="LYSOZYME-LIKE PROTEIN-RELATED"/>
    <property type="match status" value="1"/>
</dbReference>
<dbReference type="GO" id="GO:0016020">
    <property type="term" value="C:membrane"/>
    <property type="evidence" value="ECO:0007669"/>
    <property type="project" value="InterPro"/>
</dbReference>
<dbReference type="eggNOG" id="COG0840">
    <property type="taxonomic scope" value="Bacteria"/>
</dbReference>
<dbReference type="SUPFAM" id="SSF51735">
    <property type="entry name" value="NAD(P)-binding Rossmann-fold domains"/>
    <property type="match status" value="1"/>
</dbReference>
<dbReference type="Gene3D" id="1.10.287.950">
    <property type="entry name" value="Methyl-accepting chemotaxis protein"/>
    <property type="match status" value="1"/>
</dbReference>
<dbReference type="InterPro" id="IPR036291">
    <property type="entry name" value="NAD(P)-bd_dom_sf"/>
</dbReference>
<reference evidence="5" key="1">
    <citation type="journal article" date="2016" name="Genome Announc.">
        <title>Complete genome sequence of Alkaliphilus metalliredigens strain QYMF, an alkaliphilic and metal-reducing bacterium isolated from borax-contaminated leachate ponds.</title>
        <authorList>
            <person name="Hwang C."/>
            <person name="Copeland A."/>
            <person name="Lucas S."/>
            <person name="Lapidus A."/>
            <person name="Barry K."/>
            <person name="Detter J.C."/>
            <person name="Glavina Del Rio T."/>
            <person name="Hammon N."/>
            <person name="Israni S."/>
            <person name="Dalin E."/>
            <person name="Tice H."/>
            <person name="Pitluck S."/>
            <person name="Chertkov O."/>
            <person name="Brettin T."/>
            <person name="Bruce D."/>
            <person name="Han C."/>
            <person name="Schmutz J."/>
            <person name="Larimer F."/>
            <person name="Land M.L."/>
            <person name="Hauser L."/>
            <person name="Kyrpides N."/>
            <person name="Mikhailova N."/>
            <person name="Ye Q."/>
            <person name="Zhou J."/>
            <person name="Richardson P."/>
            <person name="Fields M.W."/>
        </authorList>
    </citation>
    <scope>NUCLEOTIDE SEQUENCE [LARGE SCALE GENOMIC DNA]</scope>
    <source>
        <strain evidence="5">QYMF</strain>
    </source>
</reference>
<evidence type="ECO:0000313" key="5">
    <source>
        <dbReference type="Proteomes" id="UP000001572"/>
    </source>
</evidence>
<dbReference type="OrthoDB" id="9816519at2"/>
<gene>
    <name evidence="4" type="ordered locus">Amet_0929</name>
</gene>
<accession>A6TLT1</accession>
<dbReference type="SUPFAM" id="SSF58104">
    <property type="entry name" value="Methyl-accepting chemotaxis protein (MCP) signaling domain"/>
    <property type="match status" value="1"/>
</dbReference>
<protein>
    <submittedName>
        <fullName evidence="4">Methyl-accepting chemotaxis sensory transducer</fullName>
    </submittedName>
</protein>
<sequence>MKIGIIGAGAGGTSIFKSLNKLEKIKVVGIADINVDAPGMKLAQELGIYHSTSIEALLQKEMDLLIEVTGVPAVQVQVDRHNINGARVVASDVAQLMMLLVETEEGLTEQLENQLKEINHLSHVTQKGVAKMQDSIDNTTNLSAVLDTFAQNTIEHVKETDQIIRFIEKITQQTNILGLNASIEAARAGDQGKGFAVVAKEVQKLANNSQEFTQKIGSILNKIKEEVFAVSTEIESLHHVAQEQKQVGEDLATAIDSLSNNIKNN</sequence>
<evidence type="ECO:0000259" key="3">
    <source>
        <dbReference type="PROSITE" id="PS50111"/>
    </source>
</evidence>
<name>A6TLT1_ALKMQ</name>
<keyword evidence="1 2" id="KW-0807">Transducer</keyword>
<dbReference type="EMBL" id="CP000724">
    <property type="protein sequence ID" value="ABR47149.1"/>
    <property type="molecule type" value="Genomic_DNA"/>
</dbReference>
<dbReference type="Gene3D" id="3.40.50.720">
    <property type="entry name" value="NAD(P)-binding Rossmann-like Domain"/>
    <property type="match status" value="1"/>
</dbReference>
<dbReference type="HOGENOM" id="CLU_085649_0_0_9"/>
<dbReference type="KEGG" id="amt:Amet_0929"/>
<evidence type="ECO:0000313" key="4">
    <source>
        <dbReference type="EMBL" id="ABR47149.1"/>
    </source>
</evidence>
<dbReference type="SMART" id="SM00283">
    <property type="entry name" value="MA"/>
    <property type="match status" value="1"/>
</dbReference>
<dbReference type="PANTHER" id="PTHR32089">
    <property type="entry name" value="METHYL-ACCEPTING CHEMOTAXIS PROTEIN MCPB"/>
    <property type="match status" value="1"/>
</dbReference>
<evidence type="ECO:0000256" key="1">
    <source>
        <dbReference type="ARBA" id="ARBA00023224"/>
    </source>
</evidence>
<dbReference type="AlphaFoldDB" id="A6TLT1"/>
<dbReference type="PROSITE" id="PS50111">
    <property type="entry name" value="CHEMOTAXIS_TRANSDUC_2"/>
    <property type="match status" value="1"/>
</dbReference>
<proteinExistence type="predicted"/>
<evidence type="ECO:0000256" key="2">
    <source>
        <dbReference type="PROSITE-ProRule" id="PRU00284"/>
    </source>
</evidence>